<evidence type="ECO:0000313" key="2">
    <source>
        <dbReference type="Proteomes" id="UP000265520"/>
    </source>
</evidence>
<sequence>LMIELSLNGHDEVVVLKVKLMIELSCAEDGAHGCVAGQDEVQMTCIVEPRIELNMT</sequence>
<accession>A0A392P405</accession>
<evidence type="ECO:0000313" key="1">
    <source>
        <dbReference type="EMBL" id="MCI06200.1"/>
    </source>
</evidence>
<feature type="non-terminal residue" evidence="1">
    <location>
        <position position="1"/>
    </location>
</feature>
<protein>
    <submittedName>
        <fullName evidence="1">Uncharacterized protein</fullName>
    </submittedName>
</protein>
<name>A0A392P405_9FABA</name>
<proteinExistence type="predicted"/>
<dbReference type="AlphaFoldDB" id="A0A392P405"/>
<comment type="caution">
    <text evidence="1">The sequence shown here is derived from an EMBL/GenBank/DDBJ whole genome shotgun (WGS) entry which is preliminary data.</text>
</comment>
<dbReference type="Proteomes" id="UP000265520">
    <property type="component" value="Unassembled WGS sequence"/>
</dbReference>
<keyword evidence="2" id="KW-1185">Reference proteome</keyword>
<organism evidence="1 2">
    <name type="scientific">Trifolium medium</name>
    <dbReference type="NCBI Taxonomy" id="97028"/>
    <lineage>
        <taxon>Eukaryota</taxon>
        <taxon>Viridiplantae</taxon>
        <taxon>Streptophyta</taxon>
        <taxon>Embryophyta</taxon>
        <taxon>Tracheophyta</taxon>
        <taxon>Spermatophyta</taxon>
        <taxon>Magnoliopsida</taxon>
        <taxon>eudicotyledons</taxon>
        <taxon>Gunneridae</taxon>
        <taxon>Pentapetalae</taxon>
        <taxon>rosids</taxon>
        <taxon>fabids</taxon>
        <taxon>Fabales</taxon>
        <taxon>Fabaceae</taxon>
        <taxon>Papilionoideae</taxon>
        <taxon>50 kb inversion clade</taxon>
        <taxon>NPAAA clade</taxon>
        <taxon>Hologalegina</taxon>
        <taxon>IRL clade</taxon>
        <taxon>Trifolieae</taxon>
        <taxon>Trifolium</taxon>
    </lineage>
</organism>
<reference evidence="1 2" key="1">
    <citation type="journal article" date="2018" name="Front. Plant Sci.">
        <title>Red Clover (Trifolium pratense) and Zigzag Clover (T. medium) - A Picture of Genomic Similarities and Differences.</title>
        <authorList>
            <person name="Dluhosova J."/>
            <person name="Istvanek J."/>
            <person name="Nedelnik J."/>
            <person name="Repkova J."/>
        </authorList>
    </citation>
    <scope>NUCLEOTIDE SEQUENCE [LARGE SCALE GENOMIC DNA]</scope>
    <source>
        <strain evidence="2">cv. 10/8</strain>
        <tissue evidence="1">Leaf</tissue>
    </source>
</reference>
<dbReference type="EMBL" id="LXQA010061072">
    <property type="protein sequence ID" value="MCI06200.1"/>
    <property type="molecule type" value="Genomic_DNA"/>
</dbReference>